<evidence type="ECO:0000313" key="2">
    <source>
        <dbReference type="Proteomes" id="UP000800036"/>
    </source>
</evidence>
<dbReference type="OrthoDB" id="5386682at2759"/>
<gene>
    <name evidence="1" type="ORF">BU23DRAFT_656992</name>
</gene>
<reference evidence="1" key="1">
    <citation type="journal article" date="2020" name="Stud. Mycol.">
        <title>101 Dothideomycetes genomes: a test case for predicting lifestyles and emergence of pathogens.</title>
        <authorList>
            <person name="Haridas S."/>
            <person name="Albert R."/>
            <person name="Binder M."/>
            <person name="Bloem J."/>
            <person name="Labutti K."/>
            <person name="Salamov A."/>
            <person name="Andreopoulos B."/>
            <person name="Baker S."/>
            <person name="Barry K."/>
            <person name="Bills G."/>
            <person name="Bluhm B."/>
            <person name="Cannon C."/>
            <person name="Castanera R."/>
            <person name="Culley D."/>
            <person name="Daum C."/>
            <person name="Ezra D."/>
            <person name="Gonzalez J."/>
            <person name="Henrissat B."/>
            <person name="Kuo A."/>
            <person name="Liang C."/>
            <person name="Lipzen A."/>
            <person name="Lutzoni F."/>
            <person name="Magnuson J."/>
            <person name="Mondo S."/>
            <person name="Nolan M."/>
            <person name="Ohm R."/>
            <person name="Pangilinan J."/>
            <person name="Park H.-J."/>
            <person name="Ramirez L."/>
            <person name="Alfaro M."/>
            <person name="Sun H."/>
            <person name="Tritt A."/>
            <person name="Yoshinaga Y."/>
            <person name="Zwiers L.-H."/>
            <person name="Turgeon B."/>
            <person name="Goodwin S."/>
            <person name="Spatafora J."/>
            <person name="Crous P."/>
            <person name="Grigoriev I."/>
        </authorList>
    </citation>
    <scope>NUCLEOTIDE SEQUENCE</scope>
    <source>
        <strain evidence="1">CBS 107.79</strain>
    </source>
</reference>
<proteinExistence type="predicted"/>
<dbReference type="AlphaFoldDB" id="A0A6A5VL73"/>
<name>A0A6A5VL73_9PLEO</name>
<keyword evidence="2" id="KW-1185">Reference proteome</keyword>
<accession>A0A6A5VL73</accession>
<dbReference type="EMBL" id="ML976662">
    <property type="protein sequence ID" value="KAF1977655.1"/>
    <property type="molecule type" value="Genomic_DNA"/>
</dbReference>
<dbReference type="Proteomes" id="UP000800036">
    <property type="component" value="Unassembled WGS sequence"/>
</dbReference>
<feature type="non-terminal residue" evidence="1">
    <location>
        <position position="182"/>
    </location>
</feature>
<sequence length="182" mass="20928">MPMFVVHPRLGPRTRTSRRRPRCLPWTRLSLMDRVRNVHQSCVLWKLDSRIADPQAPFVSKLGFRFMGATSRILSLNDMRANKHFVGFLYHLSGTAALEATDPRDKIYGILGLSTPAKRPQKIIVEYSKSIQEVFQEAAFQVILEPWFLYGLFSLHHLRRAHAPHATTIAELPSWATDFTMT</sequence>
<protein>
    <submittedName>
        <fullName evidence="1">Uncharacterized protein</fullName>
    </submittedName>
</protein>
<dbReference type="PANTHER" id="PTHR24148">
    <property type="entry name" value="ANKYRIN REPEAT DOMAIN-CONTAINING PROTEIN 39 HOMOLOG-RELATED"/>
    <property type="match status" value="1"/>
</dbReference>
<organism evidence="1 2">
    <name type="scientific">Bimuria novae-zelandiae CBS 107.79</name>
    <dbReference type="NCBI Taxonomy" id="1447943"/>
    <lineage>
        <taxon>Eukaryota</taxon>
        <taxon>Fungi</taxon>
        <taxon>Dikarya</taxon>
        <taxon>Ascomycota</taxon>
        <taxon>Pezizomycotina</taxon>
        <taxon>Dothideomycetes</taxon>
        <taxon>Pleosporomycetidae</taxon>
        <taxon>Pleosporales</taxon>
        <taxon>Massarineae</taxon>
        <taxon>Didymosphaeriaceae</taxon>
        <taxon>Bimuria</taxon>
    </lineage>
</organism>
<dbReference type="InterPro" id="IPR052895">
    <property type="entry name" value="HetReg/Transcr_Mod"/>
</dbReference>
<dbReference type="PANTHER" id="PTHR24148:SF82">
    <property type="entry name" value="HETEROKARYON INCOMPATIBILITY DOMAIN-CONTAINING PROTEIN"/>
    <property type="match status" value="1"/>
</dbReference>
<evidence type="ECO:0000313" key="1">
    <source>
        <dbReference type="EMBL" id="KAF1977655.1"/>
    </source>
</evidence>